<protein>
    <submittedName>
        <fullName evidence="2">Uncharacterized protein</fullName>
    </submittedName>
</protein>
<organism evidence="2 3">
    <name type="scientific">Protopolystoma xenopodis</name>
    <dbReference type="NCBI Taxonomy" id="117903"/>
    <lineage>
        <taxon>Eukaryota</taxon>
        <taxon>Metazoa</taxon>
        <taxon>Spiralia</taxon>
        <taxon>Lophotrochozoa</taxon>
        <taxon>Platyhelminthes</taxon>
        <taxon>Monogenea</taxon>
        <taxon>Polyopisthocotylea</taxon>
        <taxon>Polystomatidea</taxon>
        <taxon>Polystomatidae</taxon>
        <taxon>Protopolystoma</taxon>
    </lineage>
</organism>
<evidence type="ECO:0000313" key="2">
    <source>
        <dbReference type="EMBL" id="VEL40586.1"/>
    </source>
</evidence>
<proteinExistence type="predicted"/>
<evidence type="ECO:0000313" key="3">
    <source>
        <dbReference type="Proteomes" id="UP000784294"/>
    </source>
</evidence>
<sequence>MPRRGAPLHRAAAPLRRLSTRTATHVPGAGARLALPSTSRYRRGLHLLDAGRRLQHGHPILLGSASIRLPDIIWNRANLGLPSELP</sequence>
<evidence type="ECO:0000256" key="1">
    <source>
        <dbReference type="SAM" id="MobiDB-lite"/>
    </source>
</evidence>
<keyword evidence="3" id="KW-1185">Reference proteome</keyword>
<dbReference type="EMBL" id="CAAALY010265524">
    <property type="protein sequence ID" value="VEL40586.1"/>
    <property type="molecule type" value="Genomic_DNA"/>
</dbReference>
<dbReference type="AlphaFoldDB" id="A0A3S5BUI3"/>
<comment type="caution">
    <text evidence="2">The sequence shown here is derived from an EMBL/GenBank/DDBJ whole genome shotgun (WGS) entry which is preliminary data.</text>
</comment>
<feature type="compositionally biased region" description="Low complexity" evidence="1">
    <location>
        <begin position="8"/>
        <end position="17"/>
    </location>
</feature>
<name>A0A3S5BUI3_9PLAT</name>
<feature type="region of interest" description="Disordered" evidence="1">
    <location>
        <begin position="1"/>
        <end position="23"/>
    </location>
</feature>
<reference evidence="2" key="1">
    <citation type="submission" date="2018-11" db="EMBL/GenBank/DDBJ databases">
        <authorList>
            <consortium name="Pathogen Informatics"/>
        </authorList>
    </citation>
    <scope>NUCLEOTIDE SEQUENCE</scope>
</reference>
<accession>A0A3S5BUI3</accession>
<gene>
    <name evidence="2" type="ORF">PXEA_LOCUS34026</name>
</gene>
<dbReference type="Proteomes" id="UP000784294">
    <property type="component" value="Unassembled WGS sequence"/>
</dbReference>